<dbReference type="KEGG" id="tva:4766143"/>
<dbReference type="AlphaFoldDB" id="A2EGG7"/>
<proteinExistence type="predicted"/>
<organism evidence="1 2">
    <name type="scientific">Trichomonas vaginalis (strain ATCC PRA-98 / G3)</name>
    <dbReference type="NCBI Taxonomy" id="412133"/>
    <lineage>
        <taxon>Eukaryota</taxon>
        <taxon>Metamonada</taxon>
        <taxon>Parabasalia</taxon>
        <taxon>Trichomonadida</taxon>
        <taxon>Trichomonadidae</taxon>
        <taxon>Trichomonas</taxon>
    </lineage>
</organism>
<reference evidence="1" key="1">
    <citation type="submission" date="2006-10" db="EMBL/GenBank/DDBJ databases">
        <authorList>
            <person name="Amadeo P."/>
            <person name="Zhao Q."/>
            <person name="Wortman J."/>
            <person name="Fraser-Liggett C."/>
            <person name="Carlton J."/>
        </authorList>
    </citation>
    <scope>NUCLEOTIDE SEQUENCE</scope>
    <source>
        <strain evidence="1">G3</strain>
    </source>
</reference>
<dbReference type="Proteomes" id="UP000001542">
    <property type="component" value="Unassembled WGS sequence"/>
</dbReference>
<evidence type="ECO:0000313" key="2">
    <source>
        <dbReference type="Proteomes" id="UP000001542"/>
    </source>
</evidence>
<name>A2EGG7_TRIV3</name>
<evidence type="ECO:0000313" key="1">
    <source>
        <dbReference type="EMBL" id="EAY08250.1"/>
    </source>
</evidence>
<dbReference type="EMBL" id="DS113382">
    <property type="protein sequence ID" value="EAY08250.1"/>
    <property type="molecule type" value="Genomic_DNA"/>
</dbReference>
<keyword evidence="2" id="KW-1185">Reference proteome</keyword>
<reference evidence="1" key="2">
    <citation type="journal article" date="2007" name="Science">
        <title>Draft genome sequence of the sexually transmitted pathogen Trichomonas vaginalis.</title>
        <authorList>
            <person name="Carlton J.M."/>
            <person name="Hirt R.P."/>
            <person name="Silva J.C."/>
            <person name="Delcher A.L."/>
            <person name="Schatz M."/>
            <person name="Zhao Q."/>
            <person name="Wortman J.R."/>
            <person name="Bidwell S.L."/>
            <person name="Alsmark U.C.M."/>
            <person name="Besteiro S."/>
            <person name="Sicheritz-Ponten T."/>
            <person name="Noel C.J."/>
            <person name="Dacks J.B."/>
            <person name="Foster P.G."/>
            <person name="Simillion C."/>
            <person name="Van de Peer Y."/>
            <person name="Miranda-Saavedra D."/>
            <person name="Barton G.J."/>
            <person name="Westrop G.D."/>
            <person name="Mueller S."/>
            <person name="Dessi D."/>
            <person name="Fiori P.L."/>
            <person name="Ren Q."/>
            <person name="Paulsen I."/>
            <person name="Zhang H."/>
            <person name="Bastida-Corcuera F.D."/>
            <person name="Simoes-Barbosa A."/>
            <person name="Brown M.T."/>
            <person name="Hayes R.D."/>
            <person name="Mukherjee M."/>
            <person name="Okumura C.Y."/>
            <person name="Schneider R."/>
            <person name="Smith A.J."/>
            <person name="Vanacova S."/>
            <person name="Villalvazo M."/>
            <person name="Haas B.J."/>
            <person name="Pertea M."/>
            <person name="Feldblyum T.V."/>
            <person name="Utterback T.R."/>
            <person name="Shu C.L."/>
            <person name="Osoegawa K."/>
            <person name="de Jong P.J."/>
            <person name="Hrdy I."/>
            <person name="Horvathova L."/>
            <person name="Zubacova Z."/>
            <person name="Dolezal P."/>
            <person name="Malik S.B."/>
            <person name="Logsdon J.M. Jr."/>
            <person name="Henze K."/>
            <person name="Gupta A."/>
            <person name="Wang C.C."/>
            <person name="Dunne R.L."/>
            <person name="Upcroft J.A."/>
            <person name="Upcroft P."/>
            <person name="White O."/>
            <person name="Salzberg S.L."/>
            <person name="Tang P."/>
            <person name="Chiu C.-H."/>
            <person name="Lee Y.-S."/>
            <person name="Embley T.M."/>
            <person name="Coombs G.H."/>
            <person name="Mottram J.C."/>
            <person name="Tachezy J."/>
            <person name="Fraser-Liggett C.M."/>
            <person name="Johnson P.J."/>
        </authorList>
    </citation>
    <scope>NUCLEOTIDE SEQUENCE [LARGE SCALE GENOMIC DNA]</scope>
    <source>
        <strain evidence="1">G3</strain>
    </source>
</reference>
<sequence length="245" mass="28207">MGGSFYIQQSESVLVRICIFFSYAQHGCGYYIQTVEYSTNKNYAFECSVSECNGFDASIYHQYGEIKVSNMNTSYNRINMHAAYVIDTQLGSVNFTTVSNSSSSHLDLTYSESYIIFTKCNHLNNEYTGIENAIFYCWGTIRYLNCSFIRNVGNYLFFSKPDITHCYFDKNEFTRTVNQVYTGSFDSIEPLNSFISHYAVEGCPRAYNYNNNSYNDDEDELDLEDIKNILSSVYNTSFFEAVNLL</sequence>
<dbReference type="VEuPathDB" id="TrichDB:TVAG_404180"/>
<gene>
    <name evidence="1" type="ORF">TVAG_404180</name>
</gene>
<protein>
    <recommendedName>
        <fullName evidence="3">Right handed beta helix domain-containing protein</fullName>
    </recommendedName>
</protein>
<dbReference type="InParanoid" id="A2EGG7"/>
<accession>A2EGG7</accession>
<dbReference type="RefSeq" id="XP_001320473.1">
    <property type="nucleotide sequence ID" value="XM_001320438.1"/>
</dbReference>
<dbReference type="VEuPathDB" id="TrichDB:TVAGG3_0675580"/>
<evidence type="ECO:0008006" key="3">
    <source>
        <dbReference type="Google" id="ProtNLM"/>
    </source>
</evidence>